<keyword evidence="9 14" id="KW-0560">Oxidoreductase</keyword>
<evidence type="ECO:0000256" key="11">
    <source>
        <dbReference type="ARBA" id="ARBA00023122"/>
    </source>
</evidence>
<dbReference type="NCBIfam" id="TIGR01302">
    <property type="entry name" value="IMP_dehydrog"/>
    <property type="match status" value="1"/>
</dbReference>
<keyword evidence="7 14" id="KW-0658">Purine biosynthesis</keyword>
<dbReference type="GO" id="GO:0000166">
    <property type="term" value="F:nucleotide binding"/>
    <property type="evidence" value="ECO:0007669"/>
    <property type="project" value="UniProtKB-UniRule"/>
</dbReference>
<comment type="activity regulation">
    <text evidence="14">Mycophenolic acid (MPA) is a non-competitive inhibitor that prevents formation of the closed enzyme conformation by binding to the same site as the amobile flap. In contrast, mizoribine monophosphate (MZP) is a competitive inhibitor that induces the closed conformation. MPA is a potent inhibitor of mammalian IMPDHs but a poor inhibitor of the bacterial enzymes. MZP is a more potent inhibitor of bacterial IMPDH.</text>
</comment>
<accession>A0AAP2RCE4</accession>
<dbReference type="EMBL" id="PGCK01000004">
    <property type="protein sequence ID" value="MCD1294532.1"/>
    <property type="molecule type" value="Genomic_DNA"/>
</dbReference>
<gene>
    <name evidence="14" type="primary">guaB</name>
    <name evidence="23" type="ORF">CUJ83_05895</name>
</gene>
<dbReference type="PIRSF" id="PIRSF000130">
    <property type="entry name" value="IMPDH"/>
    <property type="match status" value="1"/>
</dbReference>
<dbReference type="InterPro" id="IPR046342">
    <property type="entry name" value="CBS_dom_sf"/>
</dbReference>
<feature type="binding site" evidence="14">
    <location>
        <begin position="383"/>
        <end position="387"/>
    </location>
    <ligand>
        <name>IMP</name>
        <dbReference type="ChEBI" id="CHEBI:58053"/>
    </ligand>
</feature>
<evidence type="ECO:0000256" key="5">
    <source>
        <dbReference type="ARBA" id="ARBA00022737"/>
    </source>
</evidence>
<keyword evidence="6 14" id="KW-0332">GMP biosynthesis</keyword>
<feature type="binding site" description="in other chain" evidence="14 17">
    <location>
        <position position="303"/>
    </location>
    <ligand>
        <name>K(+)</name>
        <dbReference type="ChEBI" id="CHEBI:29103"/>
        <note>ligand shared between two tetrameric partners</note>
    </ligand>
</feature>
<dbReference type="EC" id="1.1.1.205" evidence="14 20"/>
<dbReference type="GO" id="GO:0003938">
    <property type="term" value="F:IMP dehydrogenase activity"/>
    <property type="evidence" value="ECO:0007669"/>
    <property type="project" value="UniProtKB-UniRule"/>
</dbReference>
<dbReference type="GO" id="GO:0009086">
    <property type="term" value="P:methionine biosynthetic process"/>
    <property type="evidence" value="ECO:0007669"/>
    <property type="project" value="UniProtKB-KW"/>
</dbReference>
<keyword evidence="10 14" id="KW-0520">NAD</keyword>
<dbReference type="CDD" id="cd04601">
    <property type="entry name" value="CBS_pair_IMPDH"/>
    <property type="match status" value="1"/>
</dbReference>
<evidence type="ECO:0000256" key="12">
    <source>
        <dbReference type="ARBA" id="ARBA00023167"/>
    </source>
</evidence>
<evidence type="ECO:0000256" key="2">
    <source>
        <dbReference type="ARBA" id="ARBA00005502"/>
    </source>
</evidence>
<keyword evidence="12" id="KW-0028">Amino-acid biosynthesis</keyword>
<dbReference type="Pfam" id="PF00478">
    <property type="entry name" value="IMPDH"/>
    <property type="match status" value="1"/>
</dbReference>
<feature type="active site" description="Thioimidate intermediate" evidence="14 15">
    <location>
        <position position="303"/>
    </location>
</feature>
<keyword evidence="5" id="KW-0677">Repeat</keyword>
<comment type="caution">
    <text evidence="23">The sequence shown here is derived from an EMBL/GenBank/DDBJ whole genome shotgun (WGS) entry which is preliminary data.</text>
</comment>
<evidence type="ECO:0000259" key="22">
    <source>
        <dbReference type="PROSITE" id="PS51371"/>
    </source>
</evidence>
<evidence type="ECO:0000256" key="21">
    <source>
        <dbReference type="SAM" id="MobiDB-lite"/>
    </source>
</evidence>
<feature type="region of interest" description="Disordered" evidence="21">
    <location>
        <begin position="471"/>
        <end position="492"/>
    </location>
</feature>
<keyword evidence="11 18" id="KW-0129">CBS domain</keyword>
<evidence type="ECO:0000256" key="16">
    <source>
        <dbReference type="PIRSR" id="PIRSR000130-3"/>
    </source>
</evidence>
<protein>
    <recommendedName>
        <fullName evidence="14 20">Inosine-5'-monophosphate dehydrogenase</fullName>
        <shortName evidence="14">IMP dehydrogenase</shortName>
        <shortName evidence="14">IMPD</shortName>
        <shortName evidence="14">IMPDH</shortName>
        <ecNumber evidence="14 20">1.1.1.205</ecNumber>
    </recommendedName>
</protein>
<keyword evidence="12" id="KW-0486">Methionine biosynthesis</keyword>
<dbReference type="PANTHER" id="PTHR11911:SF111">
    <property type="entry name" value="INOSINE-5'-MONOPHOSPHATE DEHYDROGENASE"/>
    <property type="match status" value="1"/>
</dbReference>
<comment type="function">
    <text evidence="14">Catalyzes the conversion of inosine 5'-phosphate (IMP) to xanthosine 5'-phosphate (XMP), the first committed and rate-limiting step in the de novo synthesis of guanine nucleotides, and therefore plays an important role in the regulation of cell growth.</text>
</comment>
<evidence type="ECO:0000256" key="20">
    <source>
        <dbReference type="RuleBase" id="RU003928"/>
    </source>
</evidence>
<dbReference type="HAMAP" id="MF_01964">
    <property type="entry name" value="IMPDH"/>
    <property type="match status" value="1"/>
</dbReference>
<feature type="active site" description="Proton acceptor" evidence="14 15">
    <location>
        <position position="400"/>
    </location>
</feature>
<dbReference type="AlphaFoldDB" id="A0AAP2RCE4"/>
<evidence type="ECO:0000256" key="6">
    <source>
        <dbReference type="ARBA" id="ARBA00022749"/>
    </source>
</evidence>
<dbReference type="PANTHER" id="PTHR11911">
    <property type="entry name" value="INOSINE-5-MONOPHOSPHATE DEHYDROGENASE RELATED"/>
    <property type="match status" value="1"/>
</dbReference>
<evidence type="ECO:0000313" key="23">
    <source>
        <dbReference type="EMBL" id="MCD1294532.1"/>
    </source>
</evidence>
<dbReference type="InterPro" id="IPR005990">
    <property type="entry name" value="IMP_DH"/>
</dbReference>
<dbReference type="InterPro" id="IPR015875">
    <property type="entry name" value="IMP_DH/GMP_Rdtase_CS"/>
</dbReference>
<dbReference type="CDD" id="cd00381">
    <property type="entry name" value="IMPDH"/>
    <property type="match status" value="1"/>
</dbReference>
<dbReference type="PROSITE" id="PS00487">
    <property type="entry name" value="IMP_DH_GMP_RED"/>
    <property type="match status" value="1"/>
</dbReference>
<sequence>MFLKKLDAPQGITFDDVLLVPSRSYVEPDHTDVKSRFSKNISLNVPIVSAAMDTVTESEMAIAMAREGGIGVIHRNMPREQQVEEVRKVKRGEEILMREVTTASPGQTIGMVWRIMKEQSISGIPIIDEGRLVGIISRRDIRPIVKTDPNKKISDVMTRDVVTATEEVKIDEAIDIMYENKIERLPIINEDGTLIGIITMQNILEKRQYPNANKNGNDQLCVAAAVGPFDIERAMALDKAGVDAICVDCAHAHNMRVVESARRIKKMVSADVVVGNIATGDAAQELIGFADGIKVGVGPGSICTTRIVAGVGVPQLTAIAEAVDVAKEHGVPIIADGGVRFSGDIAKAIAAGAESIMLGNLMAGTREAPGRLITIKGRRYKQYRGMGSLGAMAGGECSDRYFQDSNRELGKTKFVPEGVEGAIPYRGTVSDIIYQLIGGVKSSMGYCGAMNIKEMREKSKFIRVTPSGMTESHPHDIMITDEAPNYPLSTRQ</sequence>
<evidence type="ECO:0000256" key="8">
    <source>
        <dbReference type="ARBA" id="ARBA00022958"/>
    </source>
</evidence>
<keyword evidence="24" id="KW-1185">Reference proteome</keyword>
<feature type="binding site" evidence="14">
    <location>
        <position position="248"/>
    </location>
    <ligand>
        <name>NAD(+)</name>
        <dbReference type="ChEBI" id="CHEBI:57540"/>
    </ligand>
</feature>
<dbReference type="Proteomes" id="UP001320159">
    <property type="component" value="Unassembled WGS sequence"/>
</dbReference>
<evidence type="ECO:0000256" key="3">
    <source>
        <dbReference type="ARBA" id="ARBA00011881"/>
    </source>
</evidence>
<feature type="binding site" evidence="14 16">
    <location>
        <begin position="296"/>
        <end position="298"/>
    </location>
    <ligand>
        <name>NAD(+)</name>
        <dbReference type="ChEBI" id="CHEBI:57540"/>
    </ligand>
</feature>
<feature type="domain" description="CBS" evidence="22">
    <location>
        <begin position="96"/>
        <end position="152"/>
    </location>
</feature>
<proteinExistence type="inferred from homology"/>
<dbReference type="SMART" id="SM00116">
    <property type="entry name" value="CBS"/>
    <property type="match status" value="2"/>
</dbReference>
<feature type="binding site" evidence="14">
    <location>
        <position position="473"/>
    </location>
    <ligand>
        <name>K(+)</name>
        <dbReference type="ChEBI" id="CHEBI:29103"/>
        <note>ligand shared between two tetrameric partners</note>
    </ligand>
</feature>
<feature type="binding site" evidence="14">
    <location>
        <position position="471"/>
    </location>
    <ligand>
        <name>K(+)</name>
        <dbReference type="ChEBI" id="CHEBI:29103"/>
        <note>ligand shared between two tetrameric partners</note>
    </ligand>
</feature>
<evidence type="ECO:0000256" key="9">
    <source>
        <dbReference type="ARBA" id="ARBA00023002"/>
    </source>
</evidence>
<evidence type="ECO:0000256" key="17">
    <source>
        <dbReference type="PIRSR" id="PIRSR000130-4"/>
    </source>
</evidence>
<keyword evidence="8 14" id="KW-0630">Potassium</keyword>
<dbReference type="RefSeq" id="WP_369423885.1">
    <property type="nucleotide sequence ID" value="NZ_PGCK01000004.1"/>
</dbReference>
<dbReference type="Gene3D" id="3.20.20.70">
    <property type="entry name" value="Aldolase class I"/>
    <property type="match status" value="1"/>
</dbReference>
<reference evidence="23 24" key="1">
    <citation type="submission" date="2017-11" db="EMBL/GenBank/DDBJ databases">
        <title>Isolation and Characterization of Family Methanocellaceae Species from Potential Methane Hydrate Area Offshore Southwestern Taiwan.</title>
        <authorList>
            <person name="Zhang W.-L."/>
            <person name="Chen W.-C."/>
            <person name="Lai M.-C."/>
            <person name="Chen S.-C."/>
        </authorList>
    </citation>
    <scope>NUCLEOTIDE SEQUENCE [LARGE SCALE GENOMIC DNA]</scope>
    <source>
        <strain evidence="23 24">CWC-04</strain>
    </source>
</reference>
<evidence type="ECO:0000256" key="14">
    <source>
        <dbReference type="HAMAP-Rule" id="MF_01964"/>
    </source>
</evidence>
<organism evidence="23 24">
    <name type="scientific">Methanooceanicella nereidis</name>
    <dbReference type="NCBI Taxonomy" id="2052831"/>
    <lineage>
        <taxon>Archaea</taxon>
        <taxon>Methanobacteriati</taxon>
        <taxon>Methanobacteriota</taxon>
        <taxon>Stenosarchaea group</taxon>
        <taxon>Methanomicrobia</taxon>
        <taxon>Methanocellales</taxon>
        <taxon>Methanocellaceae</taxon>
        <taxon>Methanooceanicella</taxon>
    </lineage>
</organism>
<feature type="domain" description="CBS" evidence="22">
    <location>
        <begin position="157"/>
        <end position="213"/>
    </location>
</feature>
<dbReference type="SUPFAM" id="SSF51412">
    <property type="entry name" value="Inosine monophosphate dehydrogenase (IMPDH)"/>
    <property type="match status" value="1"/>
</dbReference>
<dbReference type="GO" id="GO:0006183">
    <property type="term" value="P:GTP biosynthetic process"/>
    <property type="evidence" value="ECO:0007669"/>
    <property type="project" value="TreeGrafter"/>
</dbReference>
<dbReference type="InterPro" id="IPR001093">
    <property type="entry name" value="IMP_DH_GMPRt"/>
</dbReference>
<keyword evidence="4 14" id="KW-0479">Metal-binding</keyword>
<dbReference type="InterPro" id="IPR000644">
    <property type="entry name" value="CBS_dom"/>
</dbReference>
<feature type="binding site" evidence="16">
    <location>
        <begin position="248"/>
        <end position="250"/>
    </location>
    <ligand>
        <name>NAD(+)</name>
        <dbReference type="ChEBI" id="CHEBI:57540"/>
    </ligand>
</feature>
<feature type="binding site" description="in other chain" evidence="14 17">
    <location>
        <position position="300"/>
    </location>
    <ligand>
        <name>K(+)</name>
        <dbReference type="ChEBI" id="CHEBI:29103"/>
        <note>ligand shared between two tetrameric partners</note>
    </ligand>
</feature>
<evidence type="ECO:0000256" key="10">
    <source>
        <dbReference type="ARBA" id="ARBA00023027"/>
    </source>
</evidence>
<feature type="binding site" evidence="14">
    <location>
        <begin position="359"/>
        <end position="360"/>
    </location>
    <ligand>
        <name>IMP</name>
        <dbReference type="ChEBI" id="CHEBI:58053"/>
    </ligand>
</feature>
<feature type="binding site" evidence="14">
    <location>
        <position position="417"/>
    </location>
    <ligand>
        <name>IMP</name>
        <dbReference type="ChEBI" id="CHEBI:58053"/>
    </ligand>
</feature>
<evidence type="ECO:0000256" key="15">
    <source>
        <dbReference type="PIRSR" id="PIRSR000130-1"/>
    </source>
</evidence>
<dbReference type="GO" id="GO:0046872">
    <property type="term" value="F:metal ion binding"/>
    <property type="evidence" value="ECO:0007669"/>
    <property type="project" value="UniProtKB-UniRule"/>
</dbReference>
<dbReference type="PROSITE" id="PS51371">
    <property type="entry name" value="CBS"/>
    <property type="match status" value="2"/>
</dbReference>
<feature type="binding site" evidence="14">
    <location>
        <position position="301"/>
    </location>
    <ligand>
        <name>IMP</name>
        <dbReference type="ChEBI" id="CHEBI:58053"/>
    </ligand>
</feature>
<comment type="pathway">
    <text evidence="14 20">Purine metabolism; XMP biosynthesis via de novo pathway; XMP from IMP: step 1/1.</text>
</comment>
<evidence type="ECO:0000256" key="4">
    <source>
        <dbReference type="ARBA" id="ARBA00022723"/>
    </source>
</evidence>
<dbReference type="GO" id="GO:0006177">
    <property type="term" value="P:GMP biosynthetic process"/>
    <property type="evidence" value="ECO:0007669"/>
    <property type="project" value="UniProtKB-UniRule"/>
</dbReference>
<comment type="cofactor">
    <cofactor evidence="1 14">
        <name>K(+)</name>
        <dbReference type="ChEBI" id="CHEBI:29103"/>
    </cofactor>
</comment>
<dbReference type="SUPFAM" id="SSF54631">
    <property type="entry name" value="CBS-domain pair"/>
    <property type="match status" value="1"/>
</dbReference>
<evidence type="ECO:0000256" key="1">
    <source>
        <dbReference type="ARBA" id="ARBA00001958"/>
    </source>
</evidence>
<evidence type="ECO:0000256" key="18">
    <source>
        <dbReference type="PROSITE-ProRule" id="PRU00703"/>
    </source>
</evidence>
<feature type="binding site" evidence="14">
    <location>
        <begin position="336"/>
        <end position="338"/>
    </location>
    <ligand>
        <name>IMP</name>
        <dbReference type="ChEBI" id="CHEBI:58053"/>
    </ligand>
</feature>
<dbReference type="InterPro" id="IPR013785">
    <property type="entry name" value="Aldolase_TIM"/>
</dbReference>
<comment type="catalytic activity">
    <reaction evidence="13 14 20">
        <text>IMP + NAD(+) + H2O = XMP + NADH + H(+)</text>
        <dbReference type="Rhea" id="RHEA:11708"/>
        <dbReference type="ChEBI" id="CHEBI:15377"/>
        <dbReference type="ChEBI" id="CHEBI:15378"/>
        <dbReference type="ChEBI" id="CHEBI:57464"/>
        <dbReference type="ChEBI" id="CHEBI:57540"/>
        <dbReference type="ChEBI" id="CHEBI:57945"/>
        <dbReference type="ChEBI" id="CHEBI:58053"/>
        <dbReference type="EC" id="1.1.1.205"/>
    </reaction>
</comment>
<evidence type="ECO:0000256" key="7">
    <source>
        <dbReference type="ARBA" id="ARBA00022755"/>
    </source>
</evidence>
<name>A0AAP2RCE4_9EURY</name>
<dbReference type="SMART" id="SM01240">
    <property type="entry name" value="IMPDH"/>
    <property type="match status" value="1"/>
</dbReference>
<comment type="caution">
    <text evidence="14">Lacks conserved residue(s) required for the propagation of feature annotation.</text>
</comment>
<dbReference type="FunFam" id="3.20.20.70:FF:000003">
    <property type="entry name" value="GMP reductase"/>
    <property type="match status" value="1"/>
</dbReference>
<evidence type="ECO:0000256" key="19">
    <source>
        <dbReference type="RuleBase" id="RU003927"/>
    </source>
</evidence>
<comment type="similarity">
    <text evidence="2 14 19">Belongs to the IMPDH/GMPR family.</text>
</comment>
<feature type="binding site" description="in other chain" evidence="14 17">
    <location>
        <position position="298"/>
    </location>
    <ligand>
        <name>K(+)</name>
        <dbReference type="ChEBI" id="CHEBI:29103"/>
        <note>ligand shared between two tetrameric partners</note>
    </ligand>
</feature>
<evidence type="ECO:0000256" key="13">
    <source>
        <dbReference type="ARBA" id="ARBA00048028"/>
    </source>
</evidence>
<dbReference type="Pfam" id="PF00571">
    <property type="entry name" value="CBS"/>
    <property type="match status" value="2"/>
</dbReference>
<evidence type="ECO:0000313" key="24">
    <source>
        <dbReference type="Proteomes" id="UP001320159"/>
    </source>
</evidence>
<comment type="subunit">
    <text evidence="3 14">Homotetramer.</text>
</comment>
<feature type="binding site" evidence="14">
    <location>
        <position position="472"/>
    </location>
    <ligand>
        <name>K(+)</name>
        <dbReference type="ChEBI" id="CHEBI:29103"/>
        <note>ligand shared between two tetrameric partners</note>
    </ligand>
</feature>